<keyword evidence="2" id="KW-1185">Reference proteome</keyword>
<proteinExistence type="predicted"/>
<dbReference type="Proteomes" id="UP001177260">
    <property type="component" value="Unassembled WGS sequence"/>
</dbReference>
<gene>
    <name evidence="1" type="ORF">N8T08_003422</name>
</gene>
<evidence type="ECO:0000313" key="1">
    <source>
        <dbReference type="EMBL" id="KAK1149866.1"/>
    </source>
</evidence>
<accession>A0ACC3BG49</accession>
<name>A0ACC3BG49_9EURO</name>
<organism evidence="1 2">
    <name type="scientific">Aspergillus melleus</name>
    <dbReference type="NCBI Taxonomy" id="138277"/>
    <lineage>
        <taxon>Eukaryota</taxon>
        <taxon>Fungi</taxon>
        <taxon>Dikarya</taxon>
        <taxon>Ascomycota</taxon>
        <taxon>Pezizomycotina</taxon>
        <taxon>Eurotiomycetes</taxon>
        <taxon>Eurotiomycetidae</taxon>
        <taxon>Eurotiales</taxon>
        <taxon>Aspergillaceae</taxon>
        <taxon>Aspergillus</taxon>
        <taxon>Aspergillus subgen. Circumdati</taxon>
    </lineage>
</organism>
<dbReference type="EMBL" id="JAOPJF010000002">
    <property type="protein sequence ID" value="KAK1149866.1"/>
    <property type="molecule type" value="Genomic_DNA"/>
</dbReference>
<reference evidence="1 2" key="1">
    <citation type="journal article" date="2023" name="ACS Omega">
        <title>Identification of the Neoaspergillic Acid Biosynthesis Gene Cluster by Establishing an In Vitro CRISPR-Ribonucleoprotein Genetic System in Aspergillus melleus.</title>
        <authorList>
            <person name="Yuan B."/>
            <person name="Grau M.F."/>
            <person name="Murata R.M."/>
            <person name="Torok T."/>
            <person name="Venkateswaran K."/>
            <person name="Stajich J.E."/>
            <person name="Wang C.C.C."/>
        </authorList>
    </citation>
    <scope>NUCLEOTIDE SEQUENCE [LARGE SCALE GENOMIC DNA]</scope>
    <source>
        <strain evidence="1 2">IMV 1140</strain>
    </source>
</reference>
<evidence type="ECO:0000313" key="2">
    <source>
        <dbReference type="Proteomes" id="UP001177260"/>
    </source>
</evidence>
<sequence>MFSSLQSRSGPYASTTASLGELPSITPDVPISAVFIAIFIAFAATNMTILQKNLRRNHKFVMSGAMFGFSMARITTLVLRIVWANRQHNVRLAIAAGIFVNAGILIIYIVNFILSQRILRAKQPHIGWNPVYRILCKALYFAIFAALVMVITAMVVSVYTLNPHTKSICRDIQLASLTYLLVFSCLPFIHIAVAFCLPRSKDEETFGEGSMSARMIIMILSAGLCVFNAGFKAGVNWSPLRPRTNPDWFDSKACFFVFIFVFEVLILSLLTFSRIDKRFFVPNGCKGPGDYTRLRAQSAKTECDDSESQNA</sequence>
<protein>
    <submittedName>
        <fullName evidence="1">Uncharacterized protein</fullName>
    </submittedName>
</protein>
<comment type="caution">
    <text evidence="1">The sequence shown here is derived from an EMBL/GenBank/DDBJ whole genome shotgun (WGS) entry which is preliminary data.</text>
</comment>